<dbReference type="InterPro" id="IPR038695">
    <property type="entry name" value="Saro_0823-like_sf"/>
</dbReference>
<dbReference type="OrthoDB" id="9813379at2"/>
<dbReference type="PANTHER" id="PTHR37953:SF1">
    <property type="entry name" value="UPF0127 PROTEIN MJ1496"/>
    <property type="match status" value="1"/>
</dbReference>
<dbReference type="STRING" id="425504.SAMN05216206_1270"/>
<evidence type="ECO:0000313" key="2">
    <source>
        <dbReference type="Proteomes" id="UP000243606"/>
    </source>
</evidence>
<sequence>MNAQLIHQHAGRKPTELQLELAFSTLPRLRGLLGRRSLAQGHGLWIKPCNSVHCCFMRFAIDALYLDSQQRVLKIRHTLAPWQFSLCWRATSVLELAAGESRRLGIEPGDHLLCDI</sequence>
<reference evidence="2" key="1">
    <citation type="submission" date="2016-10" db="EMBL/GenBank/DDBJ databases">
        <authorList>
            <person name="Varghese N."/>
            <person name="Submissions S."/>
        </authorList>
    </citation>
    <scope>NUCLEOTIDE SEQUENCE [LARGE SCALE GENOMIC DNA]</scope>
    <source>
        <strain evidence="2">LMG 24016</strain>
    </source>
</reference>
<protein>
    <recommendedName>
        <fullName evidence="3">DUF192 domain-containing protein</fullName>
    </recommendedName>
</protein>
<evidence type="ECO:0008006" key="3">
    <source>
        <dbReference type="Google" id="ProtNLM"/>
    </source>
</evidence>
<keyword evidence="2" id="KW-1185">Reference proteome</keyword>
<dbReference type="RefSeq" id="WP_090240613.1">
    <property type="nucleotide sequence ID" value="NZ_CAXBNE010000093.1"/>
</dbReference>
<organism evidence="1 2">
    <name type="scientific">Pseudomonas guineae</name>
    <dbReference type="NCBI Taxonomy" id="425504"/>
    <lineage>
        <taxon>Bacteria</taxon>
        <taxon>Pseudomonadati</taxon>
        <taxon>Pseudomonadota</taxon>
        <taxon>Gammaproteobacteria</taxon>
        <taxon>Pseudomonadales</taxon>
        <taxon>Pseudomonadaceae</taxon>
        <taxon>Pseudomonas</taxon>
    </lineage>
</organism>
<dbReference type="Pfam" id="PF02643">
    <property type="entry name" value="DUF192"/>
    <property type="match status" value="1"/>
</dbReference>
<dbReference type="InterPro" id="IPR003795">
    <property type="entry name" value="DUF192"/>
</dbReference>
<dbReference type="AlphaFoldDB" id="A0A1I3F336"/>
<dbReference type="PANTHER" id="PTHR37953">
    <property type="entry name" value="UPF0127 PROTEIN MJ1496"/>
    <property type="match status" value="1"/>
</dbReference>
<dbReference type="Proteomes" id="UP000243606">
    <property type="component" value="Unassembled WGS sequence"/>
</dbReference>
<evidence type="ECO:0000313" key="1">
    <source>
        <dbReference type="EMBL" id="SFI05617.1"/>
    </source>
</evidence>
<proteinExistence type="predicted"/>
<gene>
    <name evidence="1" type="ORF">SAMN05216206_1270</name>
</gene>
<dbReference type="EMBL" id="FOQL01000001">
    <property type="protein sequence ID" value="SFI05617.1"/>
    <property type="molecule type" value="Genomic_DNA"/>
</dbReference>
<accession>A0A1I3F336</accession>
<dbReference type="Gene3D" id="2.60.120.1140">
    <property type="entry name" value="Protein of unknown function DUF192"/>
    <property type="match status" value="1"/>
</dbReference>
<name>A0A1I3F336_9PSED</name>